<proteinExistence type="predicted"/>
<evidence type="ECO:0000313" key="1">
    <source>
        <dbReference type="EMBL" id="SFG41459.1"/>
    </source>
</evidence>
<reference evidence="2" key="1">
    <citation type="submission" date="2016-10" db="EMBL/GenBank/DDBJ databases">
        <authorList>
            <person name="Varghese N."/>
            <person name="Submissions S."/>
        </authorList>
    </citation>
    <scope>NUCLEOTIDE SEQUENCE [LARGE SCALE GENOMIC DNA]</scope>
    <source>
        <strain evidence="2">DSM 20403</strain>
    </source>
</reference>
<protein>
    <submittedName>
        <fullName evidence="1">Uncharacterized protein</fullName>
    </submittedName>
</protein>
<name>A0A1I2RPP7_9LACO</name>
<dbReference type="RefSeq" id="WP_164477213.1">
    <property type="nucleotide sequence ID" value="NZ_AYYL01000014.1"/>
</dbReference>
<organism evidence="1 2">
    <name type="scientific">Ligilactobacillus ruminis DSM 20403 = NBRC 102161</name>
    <dbReference type="NCBI Taxonomy" id="1423798"/>
    <lineage>
        <taxon>Bacteria</taxon>
        <taxon>Bacillati</taxon>
        <taxon>Bacillota</taxon>
        <taxon>Bacilli</taxon>
        <taxon>Lactobacillales</taxon>
        <taxon>Lactobacillaceae</taxon>
        <taxon>Ligilactobacillus</taxon>
    </lineage>
</organism>
<dbReference type="Proteomes" id="UP000182635">
    <property type="component" value="Unassembled WGS sequence"/>
</dbReference>
<accession>A0A1I2RPP7</accession>
<evidence type="ECO:0000313" key="2">
    <source>
        <dbReference type="Proteomes" id="UP000182635"/>
    </source>
</evidence>
<sequence>MSQISNEQLAHDLAVAVVSAQLSKEDNVSAGISVISKYEEAYDTLLGLLNRTR</sequence>
<dbReference type="EMBL" id="FOPI01000018">
    <property type="protein sequence ID" value="SFG41459.1"/>
    <property type="molecule type" value="Genomic_DNA"/>
</dbReference>
<gene>
    <name evidence="1" type="ORF">SAMN02910432_01271</name>
</gene>
<dbReference type="AlphaFoldDB" id="A0A1I2RPP7"/>